<feature type="transmembrane region" description="Helical" evidence="4">
    <location>
        <begin position="392"/>
        <end position="414"/>
    </location>
</feature>
<protein>
    <submittedName>
        <fullName evidence="5">Spore germination protein</fullName>
    </submittedName>
</protein>
<dbReference type="EMBL" id="CP041969">
    <property type="protein sequence ID" value="QMV43074.1"/>
    <property type="molecule type" value="Genomic_DNA"/>
</dbReference>
<name>A0A7G5C1J0_9BACL</name>
<evidence type="ECO:0000256" key="1">
    <source>
        <dbReference type="ARBA" id="ARBA00005278"/>
    </source>
</evidence>
<dbReference type="GO" id="GO:0009847">
    <property type="term" value="P:spore germination"/>
    <property type="evidence" value="ECO:0007669"/>
    <property type="project" value="InterPro"/>
</dbReference>
<organism evidence="5 6">
    <name type="scientific">Cohnella cholangitidis</name>
    <dbReference type="NCBI Taxonomy" id="2598458"/>
    <lineage>
        <taxon>Bacteria</taxon>
        <taxon>Bacillati</taxon>
        <taxon>Bacillota</taxon>
        <taxon>Bacilli</taxon>
        <taxon>Bacillales</taxon>
        <taxon>Paenibacillaceae</taxon>
        <taxon>Cohnella</taxon>
    </lineage>
</organism>
<dbReference type="KEGG" id="cchl:FPL14_19200"/>
<dbReference type="GO" id="GO:0016020">
    <property type="term" value="C:membrane"/>
    <property type="evidence" value="ECO:0007669"/>
    <property type="project" value="InterPro"/>
</dbReference>
<dbReference type="PANTHER" id="PTHR22550:SF5">
    <property type="entry name" value="LEUCINE ZIPPER PROTEIN 4"/>
    <property type="match status" value="1"/>
</dbReference>
<evidence type="ECO:0000313" key="5">
    <source>
        <dbReference type="EMBL" id="QMV43074.1"/>
    </source>
</evidence>
<feature type="transmembrane region" description="Helical" evidence="4">
    <location>
        <begin position="421"/>
        <end position="444"/>
    </location>
</feature>
<feature type="transmembrane region" description="Helical" evidence="4">
    <location>
        <begin position="294"/>
        <end position="316"/>
    </location>
</feature>
<dbReference type="RefSeq" id="WP_182299308.1">
    <property type="nucleotide sequence ID" value="NZ_CP041969.1"/>
</dbReference>
<dbReference type="InterPro" id="IPR004995">
    <property type="entry name" value="Spore_Ger"/>
</dbReference>
<evidence type="ECO:0000313" key="6">
    <source>
        <dbReference type="Proteomes" id="UP000515679"/>
    </source>
</evidence>
<dbReference type="Proteomes" id="UP000515679">
    <property type="component" value="Chromosome"/>
</dbReference>
<accession>A0A7G5C1J0</accession>
<dbReference type="InterPro" id="IPR050768">
    <property type="entry name" value="UPF0353/GerABKA_families"/>
</dbReference>
<feature type="region of interest" description="Disordered" evidence="3">
    <location>
        <begin position="486"/>
        <end position="506"/>
    </location>
</feature>
<keyword evidence="2 4" id="KW-0472">Membrane</keyword>
<feature type="transmembrane region" description="Helical" evidence="4">
    <location>
        <begin position="366"/>
        <end position="386"/>
    </location>
</feature>
<keyword evidence="4" id="KW-0812">Transmembrane</keyword>
<dbReference type="AlphaFoldDB" id="A0A7G5C1J0"/>
<keyword evidence="6" id="KW-1185">Reference proteome</keyword>
<sequence length="506" mass="55906">MPAAGQPLSGNLQVDLGRFKTLFDRSSDIVFKEFPIGGRCDCALIYVDGMVNSEIIDSDIIKPLLSGTVGPSLNEVPIADRLAYLESRMICSGQTTKGDRMDVLTENILSGDTVLLLDHTLQALIIGTRKWESRSVEEPASEPVIRGPREGFTENIRTNTCLVRRRLKTPYLKIEATKIGRLSRTDVAVVYLDHIAEKSIVDEVRERIGRIDIDAILESGYIEELIEDHSFSIFPQVLSTERPDRFAACLLEGKVGIIVDNTPFALMVPVTMFDLLHASEDYYQRYIPATATRWLRFVLSFSALVFPSLYIALLTFHQEMLPTTLLLSIAASREAVPFPAIVEAFLMEVAFEGLREAGVRLPRPIGQAVSIVGALVIGQAAVQAGIVSATLVIVVSFTGIASFIFPTYSFGFAIRMLRFPLMFAAGTLGLYGLLLGLLTILIHLARLRSFGVPFLSPLAPLSFSGLKDVVIRAPWWAMIKRPVQTAKRNRNRIKNDSRPGPPSSRN</sequence>
<dbReference type="Pfam" id="PF03323">
    <property type="entry name" value="GerA"/>
    <property type="match status" value="1"/>
</dbReference>
<gene>
    <name evidence="5" type="ORF">FPL14_19200</name>
</gene>
<keyword evidence="4" id="KW-1133">Transmembrane helix</keyword>
<evidence type="ECO:0000256" key="2">
    <source>
        <dbReference type="ARBA" id="ARBA00023136"/>
    </source>
</evidence>
<reference evidence="5 6" key="1">
    <citation type="submission" date="2019-07" db="EMBL/GenBank/DDBJ databases">
        <authorList>
            <person name="Kim J.K."/>
            <person name="Cheong H.-M."/>
            <person name="Choi Y."/>
            <person name="Hwang K.J."/>
            <person name="Lee S."/>
            <person name="Choi C."/>
        </authorList>
    </citation>
    <scope>NUCLEOTIDE SEQUENCE [LARGE SCALE GENOMIC DNA]</scope>
    <source>
        <strain evidence="5 6">KS 22</strain>
    </source>
</reference>
<comment type="similarity">
    <text evidence="1">Belongs to the GerABKA family.</text>
</comment>
<dbReference type="PANTHER" id="PTHR22550">
    <property type="entry name" value="SPORE GERMINATION PROTEIN"/>
    <property type="match status" value="1"/>
</dbReference>
<evidence type="ECO:0000256" key="3">
    <source>
        <dbReference type="SAM" id="MobiDB-lite"/>
    </source>
</evidence>
<dbReference type="PIRSF" id="PIRSF005690">
    <property type="entry name" value="GerBA"/>
    <property type="match status" value="1"/>
</dbReference>
<evidence type="ECO:0000256" key="4">
    <source>
        <dbReference type="SAM" id="Phobius"/>
    </source>
</evidence>
<proteinExistence type="inferred from homology"/>